<feature type="signal peptide" evidence="2">
    <location>
        <begin position="1"/>
        <end position="23"/>
    </location>
</feature>
<protein>
    <submittedName>
        <fullName evidence="3">Uncharacterized protein</fullName>
    </submittedName>
</protein>
<dbReference type="AlphaFoldDB" id="A0AAP0KVQ0"/>
<proteinExistence type="predicted"/>
<evidence type="ECO:0000256" key="2">
    <source>
        <dbReference type="SAM" id="SignalP"/>
    </source>
</evidence>
<accession>A0AAP0KVQ0</accession>
<feature type="chain" id="PRO_5042818474" evidence="2">
    <location>
        <begin position="24"/>
        <end position="99"/>
    </location>
</feature>
<feature type="compositionally biased region" description="Basic and acidic residues" evidence="1">
    <location>
        <begin position="84"/>
        <end position="99"/>
    </location>
</feature>
<sequence>MIRNMELMKSVLSIAFVLALVLADHPIQSRGGSHMVDSNTDVYEIDYRGPETHSFVPPPDRSGGGGPWIHHETVMAQHKLRGTPRRDHSFGDKGKTING</sequence>
<name>A0AAP0KVQ0_9MAGN</name>
<dbReference type="Proteomes" id="UP001419268">
    <property type="component" value="Unassembled WGS sequence"/>
</dbReference>
<evidence type="ECO:0000313" key="3">
    <source>
        <dbReference type="EMBL" id="KAK9158265.1"/>
    </source>
</evidence>
<feature type="region of interest" description="Disordered" evidence="1">
    <location>
        <begin position="49"/>
        <end position="99"/>
    </location>
</feature>
<reference evidence="3 4" key="1">
    <citation type="submission" date="2024-01" db="EMBL/GenBank/DDBJ databases">
        <title>Genome assemblies of Stephania.</title>
        <authorList>
            <person name="Yang L."/>
        </authorList>
    </citation>
    <scope>NUCLEOTIDE SEQUENCE [LARGE SCALE GENOMIC DNA]</scope>
    <source>
        <strain evidence="3">JXDWG</strain>
        <tissue evidence="3">Leaf</tissue>
    </source>
</reference>
<organism evidence="3 4">
    <name type="scientific">Stephania cephalantha</name>
    <dbReference type="NCBI Taxonomy" id="152367"/>
    <lineage>
        <taxon>Eukaryota</taxon>
        <taxon>Viridiplantae</taxon>
        <taxon>Streptophyta</taxon>
        <taxon>Embryophyta</taxon>
        <taxon>Tracheophyta</taxon>
        <taxon>Spermatophyta</taxon>
        <taxon>Magnoliopsida</taxon>
        <taxon>Ranunculales</taxon>
        <taxon>Menispermaceae</taxon>
        <taxon>Menispermoideae</taxon>
        <taxon>Cissampelideae</taxon>
        <taxon>Stephania</taxon>
    </lineage>
</organism>
<evidence type="ECO:0000256" key="1">
    <source>
        <dbReference type="SAM" id="MobiDB-lite"/>
    </source>
</evidence>
<keyword evidence="4" id="KW-1185">Reference proteome</keyword>
<gene>
    <name evidence="3" type="ORF">Scep_004839</name>
</gene>
<keyword evidence="2" id="KW-0732">Signal</keyword>
<comment type="caution">
    <text evidence="3">The sequence shown here is derived from an EMBL/GenBank/DDBJ whole genome shotgun (WGS) entry which is preliminary data.</text>
</comment>
<dbReference type="EMBL" id="JBBNAG010000002">
    <property type="protein sequence ID" value="KAK9158265.1"/>
    <property type="molecule type" value="Genomic_DNA"/>
</dbReference>
<evidence type="ECO:0000313" key="4">
    <source>
        <dbReference type="Proteomes" id="UP001419268"/>
    </source>
</evidence>